<sequence length="88" mass="9897">ESLELFTSDAIFPMCDSLTFGVVSTSWVFSARSEGFEVLGVWQTPDGNTTDAVGHWLQKASQAFWKDAKIYLATSVPLGVRFDRYEKR</sequence>
<feature type="non-terminal residue" evidence="1">
    <location>
        <position position="88"/>
    </location>
</feature>
<evidence type="ECO:0000313" key="1">
    <source>
        <dbReference type="EMBL" id="CAK0894231.1"/>
    </source>
</evidence>
<proteinExistence type="predicted"/>
<evidence type="ECO:0000313" key="2">
    <source>
        <dbReference type="Proteomes" id="UP001189429"/>
    </source>
</evidence>
<accession>A0ABN9X8W2</accession>
<gene>
    <name evidence="1" type="ORF">PCOR1329_LOCUS73322</name>
</gene>
<comment type="caution">
    <text evidence="1">The sequence shown here is derived from an EMBL/GenBank/DDBJ whole genome shotgun (WGS) entry which is preliminary data.</text>
</comment>
<organism evidence="1 2">
    <name type="scientific">Prorocentrum cordatum</name>
    <dbReference type="NCBI Taxonomy" id="2364126"/>
    <lineage>
        <taxon>Eukaryota</taxon>
        <taxon>Sar</taxon>
        <taxon>Alveolata</taxon>
        <taxon>Dinophyceae</taxon>
        <taxon>Prorocentrales</taxon>
        <taxon>Prorocentraceae</taxon>
        <taxon>Prorocentrum</taxon>
    </lineage>
</organism>
<keyword evidence="2" id="KW-1185">Reference proteome</keyword>
<name>A0ABN9X8W2_9DINO</name>
<feature type="non-terminal residue" evidence="1">
    <location>
        <position position="1"/>
    </location>
</feature>
<protein>
    <submittedName>
        <fullName evidence="1">Uncharacterized protein</fullName>
    </submittedName>
</protein>
<reference evidence="1" key="1">
    <citation type="submission" date="2023-10" db="EMBL/GenBank/DDBJ databases">
        <authorList>
            <person name="Chen Y."/>
            <person name="Shah S."/>
            <person name="Dougan E. K."/>
            <person name="Thang M."/>
            <person name="Chan C."/>
        </authorList>
    </citation>
    <scope>NUCLEOTIDE SEQUENCE [LARGE SCALE GENOMIC DNA]</scope>
</reference>
<dbReference type="Proteomes" id="UP001189429">
    <property type="component" value="Unassembled WGS sequence"/>
</dbReference>
<dbReference type="EMBL" id="CAUYUJ010019864">
    <property type="protein sequence ID" value="CAK0894231.1"/>
    <property type="molecule type" value="Genomic_DNA"/>
</dbReference>